<evidence type="ECO:0000313" key="3">
    <source>
        <dbReference type="Proteomes" id="UP001519460"/>
    </source>
</evidence>
<organism evidence="2 3">
    <name type="scientific">Batillaria attramentaria</name>
    <dbReference type="NCBI Taxonomy" id="370345"/>
    <lineage>
        <taxon>Eukaryota</taxon>
        <taxon>Metazoa</taxon>
        <taxon>Spiralia</taxon>
        <taxon>Lophotrochozoa</taxon>
        <taxon>Mollusca</taxon>
        <taxon>Gastropoda</taxon>
        <taxon>Caenogastropoda</taxon>
        <taxon>Sorbeoconcha</taxon>
        <taxon>Cerithioidea</taxon>
        <taxon>Batillariidae</taxon>
        <taxon>Batillaria</taxon>
    </lineage>
</organism>
<feature type="compositionally biased region" description="Basic and acidic residues" evidence="1">
    <location>
        <begin position="95"/>
        <end position="105"/>
    </location>
</feature>
<dbReference type="Proteomes" id="UP001519460">
    <property type="component" value="Unassembled WGS sequence"/>
</dbReference>
<reference evidence="2 3" key="1">
    <citation type="journal article" date="2023" name="Sci. Data">
        <title>Genome assembly of the Korean intertidal mud-creeper Batillaria attramentaria.</title>
        <authorList>
            <person name="Patra A.K."/>
            <person name="Ho P.T."/>
            <person name="Jun S."/>
            <person name="Lee S.J."/>
            <person name="Kim Y."/>
            <person name="Won Y.J."/>
        </authorList>
    </citation>
    <scope>NUCLEOTIDE SEQUENCE [LARGE SCALE GENOMIC DNA]</scope>
    <source>
        <strain evidence="2">Wonlab-2016</strain>
    </source>
</reference>
<evidence type="ECO:0000256" key="1">
    <source>
        <dbReference type="SAM" id="MobiDB-lite"/>
    </source>
</evidence>
<proteinExistence type="predicted"/>
<dbReference type="EMBL" id="JACVVK020000030">
    <property type="protein sequence ID" value="KAK7501709.1"/>
    <property type="molecule type" value="Genomic_DNA"/>
</dbReference>
<gene>
    <name evidence="2" type="ORF">BaRGS_00007140</name>
</gene>
<sequence length="105" mass="11832">MRSLVKQRERLSLNVCKEQAWKVVGVAVQLQTLPYVPAHHRCSSRKEQVSGFIHVSHLVTCINLKFKAKCSQHRDVAVVLRRPQQRGTRGADGTRSTRRETTGAG</sequence>
<keyword evidence="3" id="KW-1185">Reference proteome</keyword>
<accession>A0ABD0LPV6</accession>
<evidence type="ECO:0000313" key="2">
    <source>
        <dbReference type="EMBL" id="KAK7501709.1"/>
    </source>
</evidence>
<feature type="region of interest" description="Disordered" evidence="1">
    <location>
        <begin position="81"/>
        <end position="105"/>
    </location>
</feature>
<name>A0ABD0LPV6_9CAEN</name>
<dbReference type="AlphaFoldDB" id="A0ABD0LPV6"/>
<comment type="caution">
    <text evidence="2">The sequence shown here is derived from an EMBL/GenBank/DDBJ whole genome shotgun (WGS) entry which is preliminary data.</text>
</comment>
<protein>
    <submittedName>
        <fullName evidence="2">Uncharacterized protein</fullName>
    </submittedName>
</protein>